<evidence type="ECO:0000256" key="1">
    <source>
        <dbReference type="SAM" id="Phobius"/>
    </source>
</evidence>
<organism evidence="2">
    <name type="scientific">Picea glauca</name>
    <name type="common">White spruce</name>
    <name type="synonym">Pinus glauca</name>
    <dbReference type="NCBI Taxonomy" id="3330"/>
    <lineage>
        <taxon>Eukaryota</taxon>
        <taxon>Viridiplantae</taxon>
        <taxon>Streptophyta</taxon>
        <taxon>Embryophyta</taxon>
        <taxon>Tracheophyta</taxon>
        <taxon>Spermatophyta</taxon>
        <taxon>Pinopsida</taxon>
        <taxon>Pinidae</taxon>
        <taxon>Conifers I</taxon>
        <taxon>Pinales</taxon>
        <taxon>Pinaceae</taxon>
        <taxon>Picea</taxon>
    </lineage>
</organism>
<evidence type="ECO:0000313" key="2">
    <source>
        <dbReference type="EMBL" id="KUM48724.1"/>
    </source>
</evidence>
<reference evidence="2" key="1">
    <citation type="journal article" date="2015" name="Genome Biol. Evol.">
        <title>Organellar Genomes of White Spruce (Picea glauca): Assembly and Annotation.</title>
        <authorList>
            <person name="Jackman S.D."/>
            <person name="Warren R.L."/>
            <person name="Gibb E.A."/>
            <person name="Vandervalk B.P."/>
            <person name="Mohamadi H."/>
            <person name="Chu J."/>
            <person name="Raymond A."/>
            <person name="Pleasance S."/>
            <person name="Coope R."/>
            <person name="Wildung M.R."/>
            <person name="Ritland C.E."/>
            <person name="Bousquet J."/>
            <person name="Jones S.J."/>
            <person name="Bohlmann J."/>
            <person name="Birol I."/>
        </authorList>
    </citation>
    <scope>NUCLEOTIDE SEQUENCE [LARGE SCALE GENOMIC DNA]</scope>
    <source>
        <tissue evidence="2">Flushing bud</tissue>
    </source>
</reference>
<proteinExistence type="predicted"/>
<keyword evidence="1" id="KW-0472">Membrane</keyword>
<name>A0A101M0E8_PICGL</name>
<comment type="caution">
    <text evidence="2">The sequence shown here is derived from an EMBL/GenBank/DDBJ whole genome shotgun (WGS) entry which is preliminary data.</text>
</comment>
<keyword evidence="2" id="KW-0496">Mitochondrion</keyword>
<protein>
    <submittedName>
        <fullName evidence="2">Uncharacterized protein</fullName>
    </submittedName>
</protein>
<dbReference type="EMBL" id="LKAM01000005">
    <property type="protein sequence ID" value="KUM48724.1"/>
    <property type="molecule type" value="Genomic_DNA"/>
</dbReference>
<keyword evidence="1" id="KW-1133">Transmembrane helix</keyword>
<dbReference type="AlphaFoldDB" id="A0A101M0E8"/>
<geneLocation type="mitochondrion" evidence="2"/>
<feature type="transmembrane region" description="Helical" evidence="1">
    <location>
        <begin position="45"/>
        <end position="64"/>
    </location>
</feature>
<sequence>MVLVIPCLMNEWREGKGLSLPILELLYSPSEVGFRIRRWIRRGVGGRKFLVALSFFLLSLNFLYRA</sequence>
<keyword evidence="1" id="KW-0812">Transmembrane</keyword>
<accession>A0A101M0E8</accession>
<gene>
    <name evidence="2" type="ORF">ABT39_MTgene4739</name>
</gene>